<keyword evidence="8" id="KW-1185">Reference proteome</keyword>
<dbReference type="Pfam" id="PF01553">
    <property type="entry name" value="Acyltransferase"/>
    <property type="match status" value="1"/>
</dbReference>
<dbReference type="AlphaFoldDB" id="A0A345P3F8"/>
<proteinExistence type="predicted"/>
<dbReference type="InterPro" id="IPR002123">
    <property type="entry name" value="Plipid/glycerol_acylTrfase"/>
</dbReference>
<evidence type="ECO:0000313" key="7">
    <source>
        <dbReference type="EMBL" id="AXI01817.1"/>
    </source>
</evidence>
<keyword evidence="3 7" id="KW-0808">Transferase</keyword>
<keyword evidence="5 7" id="KW-0012">Acyltransferase</keyword>
<evidence type="ECO:0000256" key="5">
    <source>
        <dbReference type="ARBA" id="ARBA00023315"/>
    </source>
</evidence>
<dbReference type="EMBL" id="CP031222">
    <property type="protein sequence ID" value="AXI01817.1"/>
    <property type="molecule type" value="Genomic_DNA"/>
</dbReference>
<dbReference type="SUPFAM" id="SSF69593">
    <property type="entry name" value="Glycerol-3-phosphate (1)-acyltransferase"/>
    <property type="match status" value="1"/>
</dbReference>
<evidence type="ECO:0000256" key="4">
    <source>
        <dbReference type="ARBA" id="ARBA00023098"/>
    </source>
</evidence>
<dbReference type="GO" id="GO:0006654">
    <property type="term" value="P:phosphatidic acid biosynthetic process"/>
    <property type="evidence" value="ECO:0007669"/>
    <property type="project" value="TreeGrafter"/>
</dbReference>
<dbReference type="Proteomes" id="UP000253940">
    <property type="component" value="Chromosome"/>
</dbReference>
<dbReference type="SMART" id="SM00563">
    <property type="entry name" value="PlsC"/>
    <property type="match status" value="1"/>
</dbReference>
<dbReference type="PANTHER" id="PTHR10434:SF64">
    <property type="entry name" value="1-ACYL-SN-GLYCEROL-3-PHOSPHATE ACYLTRANSFERASE-RELATED"/>
    <property type="match status" value="1"/>
</dbReference>
<keyword evidence="4" id="KW-0443">Lipid metabolism</keyword>
<evidence type="ECO:0000256" key="2">
    <source>
        <dbReference type="ARBA" id="ARBA00022516"/>
    </source>
</evidence>
<dbReference type="PANTHER" id="PTHR10434">
    <property type="entry name" value="1-ACYL-SN-GLYCEROL-3-PHOSPHATE ACYLTRANSFERASE"/>
    <property type="match status" value="1"/>
</dbReference>
<dbReference type="KEGG" id="mbah:HYN46_02335"/>
<evidence type="ECO:0000256" key="1">
    <source>
        <dbReference type="ARBA" id="ARBA00005189"/>
    </source>
</evidence>
<name>A0A345P3F8_9GAMM</name>
<evidence type="ECO:0000259" key="6">
    <source>
        <dbReference type="SMART" id="SM00563"/>
    </source>
</evidence>
<reference evidence="7 8" key="1">
    <citation type="submission" date="2018-07" db="EMBL/GenBank/DDBJ databases">
        <title>Genome sequencing of Moraxellaceae gen. HYN0046.</title>
        <authorList>
            <person name="Kim M."/>
            <person name="Yi H."/>
        </authorList>
    </citation>
    <scope>NUCLEOTIDE SEQUENCE [LARGE SCALE GENOMIC DNA]</scope>
    <source>
        <strain evidence="7 8">HYN0046</strain>
    </source>
</reference>
<protein>
    <submittedName>
        <fullName evidence="7">1-acyl-sn-glycerol-3-phosphate acyltransferase</fullName>
    </submittedName>
</protein>
<dbReference type="OrthoDB" id="9806880at2"/>
<gene>
    <name evidence="7" type="ORF">HYN46_02335</name>
</gene>
<feature type="domain" description="Phospholipid/glycerol acyltransferase" evidence="6">
    <location>
        <begin position="99"/>
        <end position="210"/>
    </location>
</feature>
<comment type="pathway">
    <text evidence="1">Lipid metabolism.</text>
</comment>
<evidence type="ECO:0000313" key="8">
    <source>
        <dbReference type="Proteomes" id="UP000253940"/>
    </source>
</evidence>
<dbReference type="CDD" id="cd07989">
    <property type="entry name" value="LPLAT_AGPAT-like"/>
    <property type="match status" value="1"/>
</dbReference>
<evidence type="ECO:0000256" key="3">
    <source>
        <dbReference type="ARBA" id="ARBA00022679"/>
    </source>
</evidence>
<dbReference type="GO" id="GO:0003841">
    <property type="term" value="F:1-acylglycerol-3-phosphate O-acyltransferase activity"/>
    <property type="evidence" value="ECO:0007669"/>
    <property type="project" value="TreeGrafter"/>
</dbReference>
<keyword evidence="2" id="KW-0444">Lipid biosynthesis</keyword>
<organism evidence="7 8">
    <name type="scientific">Aquirhabdus parva</name>
    <dbReference type="NCBI Taxonomy" id="2283318"/>
    <lineage>
        <taxon>Bacteria</taxon>
        <taxon>Pseudomonadati</taxon>
        <taxon>Pseudomonadota</taxon>
        <taxon>Gammaproteobacteria</taxon>
        <taxon>Moraxellales</taxon>
        <taxon>Moraxellaceae</taxon>
        <taxon>Aquirhabdus</taxon>
    </lineage>
</organism>
<accession>A0A345P3F8</accession>
<sequence>MVWLHRFFLRVFMSKPTDDRIFSASTLPTQVVRQIRRILRSSGLLVAVSQGFYAAGVSGALTKPNQPHHPRVIRDVCKKLCSALAIDVQIHGEMPTDHALWVSNHISWTDIPVIGSAAPVFFLSKAEVASWPVIGRLAKAGGTLFIQRGSGDANAVAVQMAGFLRQKMPVLFFPEGTTTDGREIRRLHSKLLAAAVDTGTPVQPLILCYQGPDGRLDTVMPYIGDMSFGTHIQDVLGRSKVKAHILPLAAIPIGNHDVHTLTDELQIKMREGLAELQAKVLIP</sequence>